<comment type="similarity">
    <text evidence="1">Belongs to the UbiK family.</text>
</comment>
<dbReference type="Pfam" id="PF04380">
    <property type="entry name" value="BMFP"/>
    <property type="match status" value="1"/>
</dbReference>
<organism evidence="2 3">
    <name type="scientific">Oxalobacter vibrioformis</name>
    <dbReference type="NCBI Taxonomy" id="933080"/>
    <lineage>
        <taxon>Bacteria</taxon>
        <taxon>Pseudomonadati</taxon>
        <taxon>Pseudomonadota</taxon>
        <taxon>Betaproteobacteria</taxon>
        <taxon>Burkholderiales</taxon>
        <taxon>Oxalobacteraceae</taxon>
        <taxon>Oxalobacter</taxon>
    </lineage>
</organism>
<dbReference type="EMBL" id="CP098242">
    <property type="protein sequence ID" value="WAW11173.1"/>
    <property type="molecule type" value="Genomic_DNA"/>
</dbReference>
<keyword evidence="1" id="KW-0831">Ubiquinone biosynthesis</keyword>
<reference evidence="2" key="1">
    <citation type="journal article" date="2022" name="Front. Microbiol.">
        <title>New perspectives on an old grouping: The genomic and phenotypic variability of Oxalobacter formigenes and the implications for calcium oxalate stone prevention.</title>
        <authorList>
            <person name="Chmiel J.A."/>
            <person name="Carr C."/>
            <person name="Stuivenberg G.A."/>
            <person name="Venema R."/>
            <person name="Chanyi R.M."/>
            <person name="Al K.F."/>
            <person name="Giguere D."/>
            <person name="Say H."/>
            <person name="Akouris P.P."/>
            <person name="Dominguez Romero S.A."/>
            <person name="Kwong A."/>
            <person name="Tai V."/>
            <person name="Koval S.F."/>
            <person name="Razvi H."/>
            <person name="Bjazevic J."/>
            <person name="Burton J.P."/>
        </authorList>
    </citation>
    <scope>NUCLEOTIDE SEQUENCE</scope>
    <source>
        <strain evidence="2">WoOx3</strain>
    </source>
</reference>
<evidence type="ECO:0000256" key="1">
    <source>
        <dbReference type="HAMAP-Rule" id="MF_02216"/>
    </source>
</evidence>
<proteinExistence type="inferred from homology"/>
<accession>A0A9E9P4J7</accession>
<dbReference type="PANTHER" id="PTHR38040">
    <property type="entry name" value="UBIQUINONE BIOSYNTHESIS ACCESSORY FACTOR UBIK"/>
    <property type="match status" value="1"/>
</dbReference>
<sequence length="89" mass="10288">MENKNIFDDLQSRINQIIDSSPVKDIEKNIRALITQALSRLDVVTREEFDLQVMTITQLREQINLLQAHLNKLEKKLEKQAGPSDDQTV</sequence>
<keyword evidence="1" id="KW-0963">Cytoplasm</keyword>
<gene>
    <name evidence="1" type="primary">ubiK</name>
    <name evidence="2" type="ORF">NB640_05960</name>
</gene>
<dbReference type="PANTHER" id="PTHR38040:SF1">
    <property type="entry name" value="UBIQUINONE BIOSYNTHESIS ACCESSORY FACTOR UBIK"/>
    <property type="match status" value="1"/>
</dbReference>
<keyword evidence="3" id="KW-1185">Reference proteome</keyword>
<comment type="pathway">
    <text evidence="1">Cofactor biosynthesis; ubiquinone biosynthesis.</text>
</comment>
<dbReference type="KEGG" id="ovb:NB640_05960"/>
<evidence type="ECO:0000313" key="2">
    <source>
        <dbReference type="EMBL" id="WAW11173.1"/>
    </source>
</evidence>
<dbReference type="GO" id="GO:0006744">
    <property type="term" value="P:ubiquinone biosynthetic process"/>
    <property type="evidence" value="ECO:0007669"/>
    <property type="project" value="UniProtKB-UniRule"/>
</dbReference>
<dbReference type="HAMAP" id="MF_02216">
    <property type="entry name" value="UbiK"/>
    <property type="match status" value="1"/>
</dbReference>
<name>A0A9E9P4J7_9BURK</name>
<dbReference type="GO" id="GO:0005737">
    <property type="term" value="C:cytoplasm"/>
    <property type="evidence" value="ECO:0007669"/>
    <property type="project" value="UniProtKB-SubCell"/>
</dbReference>
<dbReference type="RefSeq" id="WP_269310283.1">
    <property type="nucleotide sequence ID" value="NZ_CP098242.1"/>
</dbReference>
<comment type="function">
    <text evidence="1">Required for efficient ubiquinone (coenzyme Q) biosynthesis. UbiK is probably an accessory factor of Ubi enzymes and facilitates ubiquinone biosynthesis by acting as an assembly factor, a targeting factor, or both.</text>
</comment>
<dbReference type="InterPro" id="IPR007475">
    <property type="entry name" value="UbiK"/>
</dbReference>
<dbReference type="AlphaFoldDB" id="A0A9E9P4J7"/>
<comment type="subcellular location">
    <subcellularLocation>
        <location evidence="1">Cytoplasm</location>
    </subcellularLocation>
</comment>
<evidence type="ECO:0000313" key="3">
    <source>
        <dbReference type="Proteomes" id="UP001156215"/>
    </source>
</evidence>
<protein>
    <recommendedName>
        <fullName evidence="1">Ubiquinone biosynthesis accessory factor UbiK</fullName>
    </recommendedName>
</protein>
<dbReference type="Proteomes" id="UP001156215">
    <property type="component" value="Chromosome"/>
</dbReference>